<organism evidence="3 4">
    <name type="scientific">Trichoderma harzianum</name>
    <name type="common">Hypocrea lixii</name>
    <dbReference type="NCBI Taxonomy" id="5544"/>
    <lineage>
        <taxon>Eukaryota</taxon>
        <taxon>Fungi</taxon>
        <taxon>Dikarya</taxon>
        <taxon>Ascomycota</taxon>
        <taxon>Pezizomycotina</taxon>
        <taxon>Sordariomycetes</taxon>
        <taxon>Hypocreomycetidae</taxon>
        <taxon>Hypocreales</taxon>
        <taxon>Hypocreaceae</taxon>
        <taxon>Trichoderma</taxon>
    </lineage>
</organism>
<dbReference type="FunFam" id="3.40.1190.20:FF:000034">
    <property type="entry name" value="Putative hydroxymethylpyrimidine/ phosphomethylpyrimidine kinase 2"/>
    <property type="match status" value="1"/>
</dbReference>
<dbReference type="CDD" id="cd01169">
    <property type="entry name" value="HMPP_kinase"/>
    <property type="match status" value="1"/>
</dbReference>
<dbReference type="Gene3D" id="3.40.1190.20">
    <property type="match status" value="1"/>
</dbReference>
<dbReference type="Gene3D" id="1.20.910.10">
    <property type="entry name" value="Heme oxygenase-like"/>
    <property type="match status" value="1"/>
</dbReference>
<dbReference type="EMBL" id="JOKZ01000502">
    <property type="protein sequence ID" value="KKO97800.1"/>
    <property type="molecule type" value="Genomic_DNA"/>
</dbReference>
<evidence type="ECO:0000313" key="4">
    <source>
        <dbReference type="Proteomes" id="UP000034112"/>
    </source>
</evidence>
<dbReference type="GO" id="GO:0005829">
    <property type="term" value="C:cytosol"/>
    <property type="evidence" value="ECO:0007669"/>
    <property type="project" value="TreeGrafter"/>
</dbReference>
<dbReference type="SUPFAM" id="SSF48613">
    <property type="entry name" value="Heme oxygenase-like"/>
    <property type="match status" value="1"/>
</dbReference>
<dbReference type="Pfam" id="PF08543">
    <property type="entry name" value="Phos_pyr_kin"/>
    <property type="match status" value="1"/>
</dbReference>
<dbReference type="SUPFAM" id="SSF53613">
    <property type="entry name" value="Ribokinase-like"/>
    <property type="match status" value="1"/>
</dbReference>
<dbReference type="PANTHER" id="PTHR20858">
    <property type="entry name" value="PHOSPHOMETHYLPYRIMIDINE KINASE"/>
    <property type="match status" value="1"/>
</dbReference>
<dbReference type="OrthoDB" id="10028886at2759"/>
<dbReference type="InterPro" id="IPR004399">
    <property type="entry name" value="HMP/HMP-P_kinase_dom"/>
</dbReference>
<name>A0A0F9WXB6_TRIHA</name>
<feature type="domain" description="Thiaminase-2/PQQC" evidence="1">
    <location>
        <begin position="417"/>
        <end position="530"/>
    </location>
</feature>
<dbReference type="InterPro" id="IPR029056">
    <property type="entry name" value="Ribokinase-like"/>
</dbReference>
<dbReference type="NCBIfam" id="TIGR00097">
    <property type="entry name" value="HMP-P_kinase"/>
    <property type="match status" value="1"/>
</dbReference>
<sequence length="534" mass="58595">MINGKVLIIAGSDPSGGAGLEADQKVLAAHGCYAMASTTALTIQNTKGVTGVHVIPSDFVGKQIEACLEDVGADVIKTGMLASAETIEVIAKLVTKYKIPALVVDPVMVSTSGAQLLPHEAIAQLSQHLLPHTTLLTPNIPEATLLLTQNGHEIGEIQSVADVEVMGRKIQELGPKWVLVKGGHMPFRRDFSVAKTKEEREIIVDVLIGPKGSVFRVESPYQESTSTHGTGCSLASAISARIAQGADIPTAVRGACRYIEAGIKTAPQIGGGNGPLDHFHSTYTLPFSPGYFVEYLLEHPAVREVWKEFVYHPFVMALGNGTLPLESFKGYIIQDYLYLIHFSRANALAAYKAKSIGDISRSNEIVTHILHEMKLHINYCNSFGISEPEIQATEELQGKPPKPSHSKNSHFKKLHFLTCHRRQACTAYTRYVLDVGQSEDWLALQMALAPCLLGYGAVAKMLHAHAATVREGNTYWAWIENYNADDYVEAVRLGSELIEKNIRLQSPSRIEELVKIFVHATKMEIGFWEMFPYK</sequence>
<dbReference type="Proteomes" id="UP000034112">
    <property type="component" value="Unassembled WGS sequence"/>
</dbReference>
<dbReference type="PANTHER" id="PTHR20858:SF17">
    <property type="entry name" value="HYDROXYMETHYLPYRIMIDINE_PHOSPHOMETHYLPYRIMIDINE KINASE THI20-RELATED"/>
    <property type="match status" value="1"/>
</dbReference>
<protein>
    <recommendedName>
        <fullName evidence="5">Phosphomethylpyrimidine kinase</fullName>
    </recommendedName>
</protein>
<evidence type="ECO:0000313" key="3">
    <source>
        <dbReference type="EMBL" id="KKO97800.1"/>
    </source>
</evidence>
<accession>A0A0F9WXB6</accession>
<dbReference type="InterPro" id="IPR013749">
    <property type="entry name" value="PM/HMP-P_kinase-1"/>
</dbReference>
<dbReference type="InterPro" id="IPR004305">
    <property type="entry name" value="Thiaminase-2/PQQC"/>
</dbReference>
<feature type="domain" description="Pyridoxamine kinase/Phosphomethylpyrimidine kinase" evidence="2">
    <location>
        <begin position="13"/>
        <end position="277"/>
    </location>
</feature>
<dbReference type="AlphaFoldDB" id="A0A0F9WXB6"/>
<feature type="domain" description="Thiaminase-2/PQQC" evidence="1">
    <location>
        <begin position="299"/>
        <end position="397"/>
    </location>
</feature>
<evidence type="ECO:0000259" key="2">
    <source>
        <dbReference type="Pfam" id="PF08543"/>
    </source>
</evidence>
<proteinExistence type="predicted"/>
<dbReference type="InterPro" id="IPR016084">
    <property type="entry name" value="Haem_Oase-like_multi-hlx"/>
</dbReference>
<evidence type="ECO:0008006" key="5">
    <source>
        <dbReference type="Google" id="ProtNLM"/>
    </source>
</evidence>
<comment type="caution">
    <text evidence="3">The sequence shown here is derived from an EMBL/GenBank/DDBJ whole genome shotgun (WGS) entry which is preliminary data.</text>
</comment>
<dbReference type="CDD" id="cd19367">
    <property type="entry name" value="TenA_C_ScTHI20-like"/>
    <property type="match status" value="1"/>
</dbReference>
<dbReference type="GO" id="GO:0009228">
    <property type="term" value="P:thiamine biosynthetic process"/>
    <property type="evidence" value="ECO:0007669"/>
    <property type="project" value="InterPro"/>
</dbReference>
<reference evidence="4" key="1">
    <citation type="journal article" date="2015" name="Genome Announc.">
        <title>Draft whole-genome sequence of the biocontrol agent Trichoderma harzianum T6776.</title>
        <authorList>
            <person name="Baroncelli R."/>
            <person name="Piaggeschi G."/>
            <person name="Fiorini L."/>
            <person name="Bertolini E."/>
            <person name="Zapparata A."/>
            <person name="Pe M.E."/>
            <person name="Sarrocco S."/>
            <person name="Vannacci G."/>
        </authorList>
    </citation>
    <scope>NUCLEOTIDE SEQUENCE [LARGE SCALE GENOMIC DNA]</scope>
    <source>
        <strain evidence="4">T6776</strain>
    </source>
</reference>
<dbReference type="GO" id="GO:0008902">
    <property type="term" value="F:hydroxymethylpyrimidine kinase activity"/>
    <property type="evidence" value="ECO:0007669"/>
    <property type="project" value="TreeGrafter"/>
</dbReference>
<dbReference type="GO" id="GO:0008972">
    <property type="term" value="F:phosphomethylpyrimidine kinase activity"/>
    <property type="evidence" value="ECO:0007669"/>
    <property type="project" value="InterPro"/>
</dbReference>
<evidence type="ECO:0000259" key="1">
    <source>
        <dbReference type="Pfam" id="PF03070"/>
    </source>
</evidence>
<dbReference type="OMA" id="FWEMFPY"/>
<gene>
    <name evidence="3" type="ORF">THAR02_10097</name>
</gene>
<dbReference type="Pfam" id="PF03070">
    <property type="entry name" value="TENA_THI-4"/>
    <property type="match status" value="2"/>
</dbReference>